<dbReference type="AlphaFoldDB" id="A0A3A8JUQ2"/>
<dbReference type="Proteomes" id="UP000268313">
    <property type="component" value="Unassembled WGS sequence"/>
</dbReference>
<keyword evidence="3" id="KW-1185">Reference proteome</keyword>
<evidence type="ECO:0000256" key="1">
    <source>
        <dbReference type="SAM" id="MobiDB-lite"/>
    </source>
</evidence>
<comment type="caution">
    <text evidence="2">The sequence shown here is derived from an EMBL/GenBank/DDBJ whole genome shotgun (WGS) entry which is preliminary data.</text>
</comment>
<evidence type="ECO:0000313" key="2">
    <source>
        <dbReference type="EMBL" id="RKG99612.1"/>
    </source>
</evidence>
<gene>
    <name evidence="2" type="ORF">D7X32_26060</name>
</gene>
<dbReference type="EMBL" id="RAWE01000110">
    <property type="protein sequence ID" value="RKG99612.1"/>
    <property type="molecule type" value="Genomic_DNA"/>
</dbReference>
<reference evidence="3" key="1">
    <citation type="submission" date="2018-09" db="EMBL/GenBank/DDBJ databases">
        <authorList>
            <person name="Livingstone P.G."/>
            <person name="Whitworth D.E."/>
        </authorList>
    </citation>
    <scope>NUCLEOTIDE SEQUENCE [LARGE SCALE GENOMIC DNA]</scope>
    <source>
        <strain evidence="3">CA043D</strain>
    </source>
</reference>
<evidence type="ECO:0000313" key="3">
    <source>
        <dbReference type="Proteomes" id="UP000268313"/>
    </source>
</evidence>
<organism evidence="2 3">
    <name type="scientific">Corallococcus carmarthensis</name>
    <dbReference type="NCBI Taxonomy" id="2316728"/>
    <lineage>
        <taxon>Bacteria</taxon>
        <taxon>Pseudomonadati</taxon>
        <taxon>Myxococcota</taxon>
        <taxon>Myxococcia</taxon>
        <taxon>Myxococcales</taxon>
        <taxon>Cystobacterineae</taxon>
        <taxon>Myxococcaceae</taxon>
        <taxon>Corallococcus</taxon>
    </lineage>
</organism>
<protein>
    <submittedName>
        <fullName evidence="2">Uncharacterized protein</fullName>
    </submittedName>
</protein>
<feature type="region of interest" description="Disordered" evidence="1">
    <location>
        <begin position="1"/>
        <end position="27"/>
    </location>
</feature>
<proteinExistence type="predicted"/>
<sequence length="85" mass="8852">MGPHVPPVCPSSGDENGTRRGKMGWGGTTNRRELKAIVGNSASCLGFPIALSAVSVPAALKGTRLLTNSRIRRICAPVGSPPFRP</sequence>
<accession>A0A3A8JUQ2</accession>
<name>A0A3A8JUQ2_9BACT</name>